<dbReference type="PROSITE" id="PS51700">
    <property type="entry name" value="SEPARIN"/>
    <property type="match status" value="1"/>
</dbReference>
<evidence type="ECO:0000313" key="8">
    <source>
        <dbReference type="Proteomes" id="UP000749293"/>
    </source>
</evidence>
<gene>
    <name evidence="7" type="ORF">GMORB2_6665</name>
</gene>
<comment type="caution">
    <text evidence="7">The sequence shown here is derived from an EMBL/GenBank/DDBJ whole genome shotgun (WGS) entry which is preliminary data.</text>
</comment>
<dbReference type="OrthoDB" id="10255632at2759"/>
<evidence type="ECO:0000259" key="6">
    <source>
        <dbReference type="PROSITE" id="PS51700"/>
    </source>
</evidence>
<keyword evidence="8" id="KW-1185">Reference proteome</keyword>
<feature type="compositionally biased region" description="Low complexity" evidence="5">
    <location>
        <begin position="2100"/>
        <end position="2109"/>
    </location>
</feature>
<feature type="region of interest" description="Disordered" evidence="5">
    <location>
        <begin position="103"/>
        <end position="179"/>
    </location>
</feature>
<feature type="compositionally biased region" description="Polar residues" evidence="5">
    <location>
        <begin position="46"/>
        <end position="60"/>
    </location>
</feature>
<dbReference type="GO" id="GO:0006508">
    <property type="term" value="P:proteolysis"/>
    <property type="evidence" value="ECO:0007669"/>
    <property type="project" value="InterPro"/>
</dbReference>
<feature type="region of interest" description="Disordered" evidence="5">
    <location>
        <begin position="1767"/>
        <end position="1788"/>
    </location>
</feature>
<evidence type="ECO:0000313" key="7">
    <source>
        <dbReference type="EMBL" id="KAF4123117.1"/>
    </source>
</evidence>
<feature type="compositionally biased region" description="Low complexity" evidence="5">
    <location>
        <begin position="113"/>
        <end position="125"/>
    </location>
</feature>
<dbReference type="GO" id="GO:0044732">
    <property type="term" value="C:mitotic spindle pole body"/>
    <property type="evidence" value="ECO:0007669"/>
    <property type="project" value="TreeGrafter"/>
</dbReference>
<comment type="catalytic activity">
    <reaction evidence="1">
        <text>All bonds known to be hydrolyzed by this endopeptidase have arginine in P1 and an acidic residue in P4. P6 is often occupied by an acidic residue or by a hydroxy-amino-acid residue, the phosphorylation of which enhances cleavage.</text>
        <dbReference type="EC" id="3.4.22.49"/>
    </reaction>
</comment>
<feature type="compositionally biased region" description="Low complexity" evidence="5">
    <location>
        <begin position="1323"/>
        <end position="1351"/>
    </location>
</feature>
<dbReference type="GO" id="GO:0051307">
    <property type="term" value="P:meiotic chromosome separation"/>
    <property type="evidence" value="ECO:0007669"/>
    <property type="project" value="TreeGrafter"/>
</dbReference>
<feature type="region of interest" description="Disordered" evidence="5">
    <location>
        <begin position="1307"/>
        <end position="1351"/>
    </location>
</feature>
<sequence>MANPPRRDMTSLQSQVDAVKAAAASPSTCSSTTVVTLRKLLLPETNAKTTTRAPTKQNETTKIKTSKAAACGGLTESLSTRDRAALATHIINVTIKSLTEAAKLTAPPPPTTPSKKQQQQQQQEEVPPPPTTASKRTLQRSASTPMSPLQPRTLNRVATSPNVASLASKGASSDPTNHQSTKYLATAECARLALACLRSIKGAIKLDQTDFQVENGMSTLATKLVAIGLNELALKELRVLKRRLEDGGGAEESSDASTDAAATSRAPLTVCDLLDYRGLVSQNSLAVVASCQIQSLKLIATSKKPAHIEAIVPFLRDSNSYSPANILGKFAKTGGGGDANATKAARQLASLSQTLLSLAPSVSSSEDNVAMEPRLSPSPVVAFELQALAFKTQLTWWKLAGHQGKIDNDIMSPFSRCVRCLIRRQPQTDDSTYTAISTAFDDLMAMVRAQKHEPDASLSSPLATIYHALGSAAHSSRRYDDAYRWYSTLKGFGGPEDVTSVRACSVSARLLAASLKRSNIGTSDEELLDEVAEGFNASLSGTASEVNELLDSLSIARRSVAGLLMNNWGDKSSISPTLKDLLKKFLLRYPRFLLRWLGTPPVKEASTKSILQFDQRRQAIMHSISQVLDGALTVAKNEIGSSSMEWQRVDDVLQDCTLLLNNLHDPATSSVKMEQLGSYHVKMSALYFTAFSQLRKRPDQSKANKKQALQALTRSIDAVKERSAADKEKAQLPIKLELFADLCKGSGRPEDASRTLRSICTNMVEDGVLARVATALATQPPRVAWGVDDKVATLSRTLRSIAKLDGSFNDWTFFLPEVERAAVLEHLLQISVGDTSTDNKPLKLHDASMTALLRIYTPDRYPVRRLRVLLKLLSQQLGSKDGVGEITNLVDQSLRYLQKKDLVEDSSLAQFVPHLQTYHSSVRALADMDSPFPTPAIQDAVSTWATMVDRCQSEGDVLVRIDEPDSLLDHLLACDRLAGLKGEARLQVSILELALKLARAYTGPSSDDLITYHCRLASQYMDVGMFTEASKSLGEVKEMIRLSEGAAAPATMADFYLAQAEYLAGIEDTREAMECLTKASSVSSAAASARSKAQTTLSLSHTSMVQSRILMRTGDLQGALRSARSSVKWLSQDWSRFDGPSMQVNTAAPETAGNAGAAGLRSNVLASSQPRSGPEIAFGPRLWSLARPLFDSLMHISSLYAHIGMFQETLFYCETAAKIAESTGSSLLKAEASAWAASIYVRADMIDQAAEKANLVELNMPKEPCAARVKLAIRLGEIYRELEDEAKSAEFFALAEETTRLLGRGQAQAAEAAGGKRKKTAAKRTTATRTTRTTRAAAATTTTRSTTRRAPAAKPKVAAVLTELASVPNDVYQASLMASVLLARAMSGIQQRDWTSVASALKAVQTLPKLFENVRQEQLITAFHYLGTSVDQMVNDPVFSVMHDSTISFPAVLPSSSTDRAGRGAPSTNDGRSPSAPPAPRRGRPGAAAAAGTAKEVPAFAEALNHAQAILLDAQASALANGDNAVMHRISNLLQNTVISLTAASSSPKIKTAIQTESTTVAVEVARNMTWKREQLVIQSCKSGNGSGSDAAVQQQAAGAATSALTEKMAGLGLTSDMARFQDEFVELVPENWSVVSISLSDDQHDLCITKFEAGQSPFILRLPLERANSRDADSDVFSFPNGREELLDIVKNANRTSHSGGSLTTKASRNAWWAEREALDERLRELLAAVETTWLGGFKGIFSQHRRRPDLLARFQKSFHQLLERTLPSRSGGGGAAGNKKRGRRPAAAVTLDPRILDLFIGLGDPGDADGDFDEALNDLLYFVVDILQFHGERNAYDEIDFDAMMVETYDALRGYHQAASVAGEAGRAEGAHTILVLDKALHAFPWESMPCMGGLAVSRVPSLAALRRLITESRPSSSGSGGGGGHRVPGGHYVSREAGTYMLNPSSDLKNTQSYFEPPFRSSLPDSWTRLVNRVPTEAEFERALSSSDVLLYFGHGGGAQYIRGKTIRRLDRCRPATFLMGCSSAALNPAGEFEPYGPVWNYMTAGCPAVVGTLWDVTDRDIDRFAGRAFEEWGLFERGTFREKSKGLAGQDDGNNDDNNNSSRSSSGGGGGGGGGGKMQLDAGETEDESAAMTPSLAEAVVRARAACRFRYLNAASVVMYGIPVYIDRQ</sequence>
<feature type="region of interest" description="Disordered" evidence="5">
    <location>
        <begin position="2087"/>
        <end position="2135"/>
    </location>
</feature>
<dbReference type="GO" id="GO:0004197">
    <property type="term" value="F:cysteine-type endopeptidase activity"/>
    <property type="evidence" value="ECO:0007669"/>
    <property type="project" value="InterPro"/>
</dbReference>
<organism evidence="7 8">
    <name type="scientific">Geosmithia morbida</name>
    <dbReference type="NCBI Taxonomy" id="1094350"/>
    <lineage>
        <taxon>Eukaryota</taxon>
        <taxon>Fungi</taxon>
        <taxon>Dikarya</taxon>
        <taxon>Ascomycota</taxon>
        <taxon>Pezizomycotina</taxon>
        <taxon>Sordariomycetes</taxon>
        <taxon>Hypocreomycetidae</taxon>
        <taxon>Hypocreales</taxon>
        <taxon>Bionectriaceae</taxon>
        <taxon>Geosmithia</taxon>
    </lineage>
</organism>
<dbReference type="InterPro" id="IPR005314">
    <property type="entry name" value="Peptidase_C50"/>
</dbReference>
<dbReference type="InterPro" id="IPR030397">
    <property type="entry name" value="SEPARIN_core_dom"/>
</dbReference>
<evidence type="ECO:0000256" key="3">
    <source>
        <dbReference type="ARBA" id="ARBA00022801"/>
    </source>
</evidence>
<evidence type="ECO:0000256" key="1">
    <source>
        <dbReference type="ARBA" id="ARBA00000451"/>
    </source>
</evidence>
<accession>A0A9P4YV64</accession>
<evidence type="ECO:0000256" key="2">
    <source>
        <dbReference type="ARBA" id="ARBA00012489"/>
    </source>
</evidence>
<reference evidence="7" key="1">
    <citation type="submission" date="2020-03" db="EMBL/GenBank/DDBJ databases">
        <title>Site-based positive gene gene selection in Geosmithia morbida across the United States reveals a broad range of putative effectors and factors for local host and environmental adapation.</title>
        <authorList>
            <person name="Onufrak A."/>
            <person name="Murdoch R.W."/>
            <person name="Gazis R."/>
            <person name="Huff M."/>
            <person name="Staton M."/>
            <person name="Klingeman W."/>
            <person name="Hadziabdic D."/>
        </authorList>
    </citation>
    <scope>NUCLEOTIDE SEQUENCE</scope>
    <source>
        <strain evidence="7">1262</strain>
    </source>
</reference>
<dbReference type="Pfam" id="PF03568">
    <property type="entry name" value="Separin_C"/>
    <property type="match status" value="1"/>
</dbReference>
<dbReference type="PANTHER" id="PTHR12792:SF0">
    <property type="entry name" value="SEPARIN"/>
    <property type="match status" value="1"/>
</dbReference>
<feature type="region of interest" description="Disordered" evidence="5">
    <location>
        <begin position="1452"/>
        <end position="1492"/>
    </location>
</feature>
<evidence type="ECO:0000256" key="4">
    <source>
        <dbReference type="ARBA" id="ARBA00022829"/>
    </source>
</evidence>
<dbReference type="GeneID" id="55972890"/>
<dbReference type="EMBL" id="JAANYQ010000007">
    <property type="protein sequence ID" value="KAF4123117.1"/>
    <property type="molecule type" value="Genomic_DNA"/>
</dbReference>
<dbReference type="GO" id="GO:0005737">
    <property type="term" value="C:cytoplasm"/>
    <property type="evidence" value="ECO:0007669"/>
    <property type="project" value="TreeGrafter"/>
</dbReference>
<keyword evidence="3" id="KW-0378">Hydrolase</keyword>
<dbReference type="EC" id="3.4.22.49" evidence="2"/>
<dbReference type="GO" id="GO:0072686">
    <property type="term" value="C:mitotic spindle"/>
    <property type="evidence" value="ECO:0007669"/>
    <property type="project" value="TreeGrafter"/>
</dbReference>
<name>A0A9P4YV64_9HYPO</name>
<feature type="domain" description="Peptidase C50" evidence="6">
    <location>
        <begin position="1938"/>
        <end position="2036"/>
    </location>
</feature>
<proteinExistence type="predicted"/>
<feature type="compositionally biased region" description="Gly residues" evidence="5">
    <location>
        <begin position="2110"/>
        <end position="2121"/>
    </location>
</feature>
<dbReference type="GO" id="GO:0005634">
    <property type="term" value="C:nucleus"/>
    <property type="evidence" value="ECO:0007669"/>
    <property type="project" value="InterPro"/>
</dbReference>
<feature type="compositionally biased region" description="Polar residues" evidence="5">
    <location>
        <begin position="133"/>
        <end position="179"/>
    </location>
</feature>
<evidence type="ECO:0000256" key="5">
    <source>
        <dbReference type="SAM" id="MobiDB-lite"/>
    </source>
</evidence>
<dbReference type="RefSeq" id="XP_035321769.1">
    <property type="nucleotide sequence ID" value="XM_035468635.1"/>
</dbReference>
<dbReference type="Gene3D" id="1.25.40.10">
    <property type="entry name" value="Tetratricopeptide repeat domain"/>
    <property type="match status" value="1"/>
</dbReference>
<keyword evidence="4" id="KW-0159">Chromosome partition</keyword>
<protein>
    <recommendedName>
        <fullName evidence="2">separase</fullName>
        <ecNumber evidence="2">3.4.22.49</ecNumber>
    </recommendedName>
</protein>
<dbReference type="Proteomes" id="UP000749293">
    <property type="component" value="Unassembled WGS sequence"/>
</dbReference>
<dbReference type="PANTHER" id="PTHR12792">
    <property type="entry name" value="EXTRA SPINDLE POLES 1-RELATED"/>
    <property type="match status" value="1"/>
</dbReference>
<dbReference type="InterPro" id="IPR011990">
    <property type="entry name" value="TPR-like_helical_dom_sf"/>
</dbReference>
<feature type="region of interest" description="Disordered" evidence="5">
    <location>
        <begin position="46"/>
        <end position="65"/>
    </location>
</feature>